<dbReference type="EMBL" id="LAZR01066702">
    <property type="protein sequence ID" value="KKK53051.1"/>
    <property type="molecule type" value="Genomic_DNA"/>
</dbReference>
<protein>
    <submittedName>
        <fullName evidence="1">Uncharacterized protein</fullName>
    </submittedName>
</protein>
<gene>
    <name evidence="1" type="ORF">LCGC14_3098680</name>
</gene>
<organism evidence="1">
    <name type="scientific">marine sediment metagenome</name>
    <dbReference type="NCBI Taxonomy" id="412755"/>
    <lineage>
        <taxon>unclassified sequences</taxon>
        <taxon>metagenomes</taxon>
        <taxon>ecological metagenomes</taxon>
    </lineage>
</organism>
<dbReference type="AlphaFoldDB" id="A0A0F8YYG8"/>
<evidence type="ECO:0000313" key="1">
    <source>
        <dbReference type="EMBL" id="KKK53051.1"/>
    </source>
</evidence>
<accession>A0A0F8YYG8</accession>
<comment type="caution">
    <text evidence="1">The sequence shown here is derived from an EMBL/GenBank/DDBJ whole genome shotgun (WGS) entry which is preliminary data.</text>
</comment>
<name>A0A0F8YYG8_9ZZZZ</name>
<proteinExistence type="predicted"/>
<reference evidence="1" key="1">
    <citation type="journal article" date="2015" name="Nature">
        <title>Complex archaea that bridge the gap between prokaryotes and eukaryotes.</title>
        <authorList>
            <person name="Spang A."/>
            <person name="Saw J.H."/>
            <person name="Jorgensen S.L."/>
            <person name="Zaremba-Niedzwiedzka K."/>
            <person name="Martijn J."/>
            <person name="Lind A.E."/>
            <person name="van Eijk R."/>
            <person name="Schleper C."/>
            <person name="Guy L."/>
            <person name="Ettema T.J."/>
        </authorList>
    </citation>
    <scope>NUCLEOTIDE SEQUENCE</scope>
</reference>
<sequence length="66" mass="7840">MLQIDLNRLLVVKTTNDIRLGKVFLEFRNAIEKISKIPYTIPVRKISLERKLEEVADELKEFKRNL</sequence>